<keyword evidence="4" id="KW-1185">Reference proteome</keyword>
<dbReference type="Proteomes" id="UP001596113">
    <property type="component" value="Unassembled WGS sequence"/>
</dbReference>
<name>A0ABW0HXV3_9BACL</name>
<accession>A0ABW0HXV3</accession>
<evidence type="ECO:0000313" key="4">
    <source>
        <dbReference type="Proteomes" id="UP001596113"/>
    </source>
</evidence>
<dbReference type="InterPro" id="IPR013538">
    <property type="entry name" value="ASHA1/2-like_C"/>
</dbReference>
<dbReference type="EMBL" id="JBHSMI010000052">
    <property type="protein sequence ID" value="MFC5406011.1"/>
    <property type="molecule type" value="Genomic_DNA"/>
</dbReference>
<gene>
    <name evidence="3" type="ORF">ACFPOF_24995</name>
</gene>
<dbReference type="RefSeq" id="WP_378137812.1">
    <property type="nucleotide sequence ID" value="NZ_JBHSMI010000052.1"/>
</dbReference>
<organism evidence="3 4">
    <name type="scientific">Cohnella soli</name>
    <dbReference type="NCBI Taxonomy" id="425005"/>
    <lineage>
        <taxon>Bacteria</taxon>
        <taxon>Bacillati</taxon>
        <taxon>Bacillota</taxon>
        <taxon>Bacilli</taxon>
        <taxon>Bacillales</taxon>
        <taxon>Paenibacillaceae</taxon>
        <taxon>Cohnella</taxon>
    </lineage>
</organism>
<evidence type="ECO:0000256" key="1">
    <source>
        <dbReference type="ARBA" id="ARBA00006817"/>
    </source>
</evidence>
<dbReference type="Gene3D" id="3.30.530.20">
    <property type="match status" value="1"/>
</dbReference>
<proteinExistence type="inferred from homology"/>
<dbReference type="Pfam" id="PF08327">
    <property type="entry name" value="AHSA1"/>
    <property type="match status" value="1"/>
</dbReference>
<protein>
    <submittedName>
        <fullName evidence="3">SRPBCC family protein</fullName>
    </submittedName>
</protein>
<feature type="domain" description="Activator of Hsp90 ATPase homologue 1/2-like C-terminal" evidence="2">
    <location>
        <begin position="14"/>
        <end position="139"/>
    </location>
</feature>
<evidence type="ECO:0000259" key="2">
    <source>
        <dbReference type="Pfam" id="PF08327"/>
    </source>
</evidence>
<sequence length="147" mass="16736">MSKTSFVYVTYIATTPEKLWEALTNGEFTEQYFFGREVVSDWKVGSSFQLMNKNTVEHDGEVLVSEPYRILTVSWSVKDDEGDRVSKVTYELTPMKGTVKLTLRHEDLLEKDIGEDNGKFDSFNTGWPVILSNLKSLLETGQPLPAF</sequence>
<evidence type="ECO:0000313" key="3">
    <source>
        <dbReference type="EMBL" id="MFC5406011.1"/>
    </source>
</evidence>
<dbReference type="InterPro" id="IPR023393">
    <property type="entry name" value="START-like_dom_sf"/>
</dbReference>
<dbReference type="SUPFAM" id="SSF55961">
    <property type="entry name" value="Bet v1-like"/>
    <property type="match status" value="1"/>
</dbReference>
<comment type="similarity">
    <text evidence="1">Belongs to the AHA1 family.</text>
</comment>
<dbReference type="CDD" id="cd08893">
    <property type="entry name" value="SRPBCC_CalC_Aha1-like_GntR-HTH"/>
    <property type="match status" value="1"/>
</dbReference>
<comment type="caution">
    <text evidence="3">The sequence shown here is derived from an EMBL/GenBank/DDBJ whole genome shotgun (WGS) entry which is preliminary data.</text>
</comment>
<reference evidence="4" key="1">
    <citation type="journal article" date="2019" name="Int. J. Syst. Evol. Microbiol.">
        <title>The Global Catalogue of Microorganisms (GCM) 10K type strain sequencing project: providing services to taxonomists for standard genome sequencing and annotation.</title>
        <authorList>
            <consortium name="The Broad Institute Genomics Platform"/>
            <consortium name="The Broad Institute Genome Sequencing Center for Infectious Disease"/>
            <person name="Wu L."/>
            <person name="Ma J."/>
        </authorList>
    </citation>
    <scope>NUCLEOTIDE SEQUENCE [LARGE SCALE GENOMIC DNA]</scope>
    <source>
        <strain evidence="4">CGMCC 1.18575</strain>
    </source>
</reference>